<evidence type="ECO:0000256" key="4">
    <source>
        <dbReference type="ARBA" id="ARBA00023212"/>
    </source>
</evidence>
<dbReference type="STRING" id="50429.A0A2B4SL40"/>
<organism evidence="7 8">
    <name type="scientific">Stylophora pistillata</name>
    <name type="common">Smooth cauliflower coral</name>
    <dbReference type="NCBI Taxonomy" id="50429"/>
    <lineage>
        <taxon>Eukaryota</taxon>
        <taxon>Metazoa</taxon>
        <taxon>Cnidaria</taxon>
        <taxon>Anthozoa</taxon>
        <taxon>Hexacorallia</taxon>
        <taxon>Scleractinia</taxon>
        <taxon>Astrocoeniina</taxon>
        <taxon>Pocilloporidae</taxon>
        <taxon>Stylophora</taxon>
    </lineage>
</organism>
<gene>
    <name evidence="7" type="ORF">AWC38_SpisGene5974</name>
</gene>
<comment type="caution">
    <text evidence="7">The sequence shown here is derived from an EMBL/GenBank/DDBJ whole genome shotgun (WGS) entry which is preliminary data.</text>
</comment>
<evidence type="ECO:0000256" key="5">
    <source>
        <dbReference type="ARBA" id="ARBA00023273"/>
    </source>
</evidence>
<dbReference type="GO" id="GO:0005879">
    <property type="term" value="C:axonemal microtubule"/>
    <property type="evidence" value="ECO:0007669"/>
    <property type="project" value="InterPro"/>
</dbReference>
<dbReference type="GO" id="GO:0035082">
    <property type="term" value="P:axoneme assembly"/>
    <property type="evidence" value="ECO:0007669"/>
    <property type="project" value="InterPro"/>
</dbReference>
<proteinExistence type="predicted"/>
<evidence type="ECO:0000313" key="8">
    <source>
        <dbReference type="Proteomes" id="UP000225706"/>
    </source>
</evidence>
<dbReference type="PANTHER" id="PTHR20899:SF4">
    <property type="entry name" value="PIERCER OF MICROTUBULE WALL 2 PROTEIN"/>
    <property type="match status" value="1"/>
</dbReference>
<evidence type="ECO:0000313" key="7">
    <source>
        <dbReference type="EMBL" id="PFX29288.1"/>
    </source>
</evidence>
<dbReference type="InterPro" id="IPR026507">
    <property type="entry name" value="PIRC1/2"/>
</dbReference>
<evidence type="ECO:0000256" key="6">
    <source>
        <dbReference type="SAM" id="MobiDB-lite"/>
    </source>
</evidence>
<accession>A0A2B4SL40</accession>
<keyword evidence="8" id="KW-1185">Reference proteome</keyword>
<protein>
    <submittedName>
        <fullName evidence="7">UPF0691 protein C9orf116-like</fullName>
    </submittedName>
</protein>
<comment type="subcellular location">
    <subcellularLocation>
        <location evidence="1">Cell projection</location>
        <location evidence="1">Cilium</location>
    </subcellularLocation>
    <subcellularLocation>
        <location evidence="2">Cytoplasm</location>
        <location evidence="2">Cytoskeleton</location>
    </subcellularLocation>
</comment>
<keyword evidence="5" id="KW-0966">Cell projection</keyword>
<name>A0A2B4SL40_STYPI</name>
<feature type="region of interest" description="Disordered" evidence="6">
    <location>
        <begin position="1"/>
        <end position="44"/>
    </location>
</feature>
<keyword evidence="4" id="KW-0206">Cytoskeleton</keyword>
<evidence type="ECO:0000256" key="1">
    <source>
        <dbReference type="ARBA" id="ARBA00004138"/>
    </source>
</evidence>
<dbReference type="Proteomes" id="UP000225706">
    <property type="component" value="Unassembled WGS sequence"/>
</dbReference>
<dbReference type="Pfam" id="PF14892">
    <property type="entry name" value="PIRC1_2"/>
    <property type="match status" value="1"/>
</dbReference>
<reference evidence="8" key="1">
    <citation type="journal article" date="2017" name="bioRxiv">
        <title>Comparative analysis of the genomes of Stylophora pistillata and Acropora digitifera provides evidence for extensive differences between species of corals.</title>
        <authorList>
            <person name="Voolstra C.R."/>
            <person name="Li Y."/>
            <person name="Liew Y.J."/>
            <person name="Baumgarten S."/>
            <person name="Zoccola D."/>
            <person name="Flot J.-F."/>
            <person name="Tambutte S."/>
            <person name="Allemand D."/>
            <person name="Aranda M."/>
        </authorList>
    </citation>
    <scope>NUCLEOTIDE SEQUENCE [LARGE SCALE GENOMIC DNA]</scope>
</reference>
<evidence type="ECO:0000256" key="3">
    <source>
        <dbReference type="ARBA" id="ARBA00022490"/>
    </source>
</evidence>
<dbReference type="EMBL" id="LSMT01000068">
    <property type="protein sequence ID" value="PFX29288.1"/>
    <property type="molecule type" value="Genomic_DNA"/>
</dbReference>
<dbReference type="OrthoDB" id="546383at2759"/>
<feature type="compositionally biased region" description="Polar residues" evidence="6">
    <location>
        <begin position="1"/>
        <end position="19"/>
    </location>
</feature>
<dbReference type="AlphaFoldDB" id="A0A2B4SL40"/>
<sequence length="133" mass="14604">MASGTNSPPEKSKNVTESNPVPGGTAYDFAQTKPGKDLINNPGNPVFSCPTEVQLINQTTTGTQEGDWFDGYKAKKQHPMYMTSGMEYGSHRPTVHTMPTSFYAKSQKFSEHLGTCGMYRNQSLNTSMDKSIV</sequence>
<dbReference type="PANTHER" id="PTHR20899">
    <property type="entry name" value="PIERCE HOMOLOG"/>
    <property type="match status" value="1"/>
</dbReference>
<keyword evidence="3" id="KW-0963">Cytoplasm</keyword>
<evidence type="ECO:0000256" key="2">
    <source>
        <dbReference type="ARBA" id="ARBA00004245"/>
    </source>
</evidence>